<evidence type="ECO:0000256" key="1">
    <source>
        <dbReference type="SAM" id="Phobius"/>
    </source>
</evidence>
<dbReference type="AlphaFoldDB" id="A0A8D8W752"/>
<keyword evidence="1" id="KW-0472">Membrane</keyword>
<dbReference type="EMBL" id="HBUF01147021">
    <property type="protein sequence ID" value="CAG6647435.1"/>
    <property type="molecule type" value="Transcribed_RNA"/>
</dbReference>
<keyword evidence="1" id="KW-1133">Transmembrane helix</keyword>
<accession>A0A8D8W752</accession>
<protein>
    <submittedName>
        <fullName evidence="2">Uncharacterized protein</fullName>
    </submittedName>
</protein>
<sequence>MPYPQPLEKHRLSLKIMGLLQLNPCRKKWQNRCATIFNRGVYIVGTIALVSHILSTTTRSIRYMPEFFQRLAEDLAFNGFSLECLVYVINDQQLLNLMKAMRTHFSQANRTVVESCVWKDRVIFYGGLLATTFTLMGSIVDSLIPVSEEQTELLR</sequence>
<reference evidence="2" key="1">
    <citation type="submission" date="2021-05" db="EMBL/GenBank/DDBJ databases">
        <authorList>
            <person name="Alioto T."/>
            <person name="Alioto T."/>
            <person name="Gomez Garrido J."/>
        </authorList>
    </citation>
    <scope>NUCLEOTIDE SEQUENCE</scope>
</reference>
<name>A0A8D8W752_9HEMI</name>
<evidence type="ECO:0000313" key="2">
    <source>
        <dbReference type="EMBL" id="CAG6647435.1"/>
    </source>
</evidence>
<feature type="transmembrane region" description="Helical" evidence="1">
    <location>
        <begin position="36"/>
        <end position="54"/>
    </location>
</feature>
<organism evidence="2">
    <name type="scientific">Cacopsylla melanoneura</name>
    <dbReference type="NCBI Taxonomy" id="428564"/>
    <lineage>
        <taxon>Eukaryota</taxon>
        <taxon>Metazoa</taxon>
        <taxon>Ecdysozoa</taxon>
        <taxon>Arthropoda</taxon>
        <taxon>Hexapoda</taxon>
        <taxon>Insecta</taxon>
        <taxon>Pterygota</taxon>
        <taxon>Neoptera</taxon>
        <taxon>Paraneoptera</taxon>
        <taxon>Hemiptera</taxon>
        <taxon>Sternorrhyncha</taxon>
        <taxon>Psylloidea</taxon>
        <taxon>Psyllidae</taxon>
        <taxon>Psyllinae</taxon>
        <taxon>Cacopsylla</taxon>
    </lineage>
</organism>
<proteinExistence type="predicted"/>
<keyword evidence="1" id="KW-0812">Transmembrane</keyword>